<dbReference type="SUPFAM" id="SSF53613">
    <property type="entry name" value="Ribokinase-like"/>
    <property type="match status" value="1"/>
</dbReference>
<dbReference type="AlphaFoldDB" id="A0AAE3NQD1"/>
<keyword evidence="6" id="KW-1185">Reference proteome</keyword>
<dbReference type="Pfam" id="PF00294">
    <property type="entry name" value="PfkB"/>
    <property type="match status" value="1"/>
</dbReference>
<dbReference type="InterPro" id="IPR002173">
    <property type="entry name" value="Carboh/pur_kinase_PfkB_CS"/>
</dbReference>
<evidence type="ECO:0000256" key="1">
    <source>
        <dbReference type="ARBA" id="ARBA00010688"/>
    </source>
</evidence>
<evidence type="ECO:0000259" key="4">
    <source>
        <dbReference type="Pfam" id="PF00294"/>
    </source>
</evidence>
<dbReference type="Gene3D" id="3.40.1190.20">
    <property type="match status" value="1"/>
</dbReference>
<accession>A0AAE3NQD1</accession>
<name>A0AAE3NQD1_9RHOB</name>
<sequence length="310" mass="33087">MRVACIGEAMVELSLEGPAADRARLGYAGDVLNTAVYLKRAAPELQVDFVTRLGRDGFSDRMRAFIAGEGVGTGAIETDPDRRPGLYAIETDAEGERSFTYWRDSSAARAMFQTGDGPDFSALEDYDVVYLSGITLAILPKPVRSAFCAWLERRQRDDGGIAFDSNYRPALWPDQETARGAAGRMWKACTIGLPSLDDEMALFGDADEAAAVDRLARYGFTGALKRGARGPVSLGAPDPDDPAYLQMPVAPAPEDFPPARQVVDTTAAGDSFNGGYLGALLTGKSQDEALRAGHAMASRVVGAKGAIIPR</sequence>
<dbReference type="EMBL" id="JARGYC010000030">
    <property type="protein sequence ID" value="MDF0601603.1"/>
    <property type="molecule type" value="Genomic_DNA"/>
</dbReference>
<dbReference type="Proteomes" id="UP001220964">
    <property type="component" value="Unassembled WGS sequence"/>
</dbReference>
<dbReference type="GO" id="GO:0006974">
    <property type="term" value="P:DNA damage response"/>
    <property type="evidence" value="ECO:0007669"/>
    <property type="project" value="TreeGrafter"/>
</dbReference>
<comment type="caution">
    <text evidence="5">The sequence shown here is derived from an EMBL/GenBank/DDBJ whole genome shotgun (WGS) entry which is preliminary data.</text>
</comment>
<dbReference type="GO" id="GO:0005829">
    <property type="term" value="C:cytosol"/>
    <property type="evidence" value="ECO:0007669"/>
    <property type="project" value="TreeGrafter"/>
</dbReference>
<feature type="domain" description="Carbohydrate kinase PfkB" evidence="4">
    <location>
        <begin position="2"/>
        <end position="308"/>
    </location>
</feature>
<keyword evidence="2" id="KW-0808">Transferase</keyword>
<protein>
    <submittedName>
        <fullName evidence="5">Sugar kinase</fullName>
    </submittedName>
</protein>
<comment type="similarity">
    <text evidence="1">Belongs to the carbohydrate kinase PfkB family.</text>
</comment>
<reference evidence="5" key="1">
    <citation type="submission" date="2023-03" db="EMBL/GenBank/DDBJ databases">
        <title>Multiphase analysis and comparison of six strains from genera Psychromarinibacter, Lutimaribacter, and Maritimibacter, including a novel species: Psychromarinibacter sediminicola sp. nov.</title>
        <authorList>
            <person name="Wang Y.-H."/>
            <person name="Ye M.-Q."/>
            <person name="Du Z.-J."/>
        </authorList>
    </citation>
    <scope>NUCLEOTIDE SEQUENCE</scope>
    <source>
        <strain evidence="5">C21-152</strain>
    </source>
</reference>
<dbReference type="CDD" id="cd01166">
    <property type="entry name" value="KdgK"/>
    <property type="match status" value="1"/>
</dbReference>
<dbReference type="InterPro" id="IPR050306">
    <property type="entry name" value="PfkB_Carbo_kinase"/>
</dbReference>
<dbReference type="PROSITE" id="PS00584">
    <property type="entry name" value="PFKB_KINASES_2"/>
    <property type="match status" value="1"/>
</dbReference>
<dbReference type="RefSeq" id="WP_275567744.1">
    <property type="nucleotide sequence ID" value="NZ_JARGYC010000030.1"/>
</dbReference>
<dbReference type="PANTHER" id="PTHR43085">
    <property type="entry name" value="HEXOKINASE FAMILY MEMBER"/>
    <property type="match status" value="1"/>
</dbReference>
<dbReference type="InterPro" id="IPR029056">
    <property type="entry name" value="Ribokinase-like"/>
</dbReference>
<gene>
    <name evidence="5" type="ORF">P1J78_12730</name>
</gene>
<dbReference type="GO" id="GO:0008673">
    <property type="term" value="F:2-dehydro-3-deoxygluconokinase activity"/>
    <property type="evidence" value="ECO:0007669"/>
    <property type="project" value="TreeGrafter"/>
</dbReference>
<evidence type="ECO:0000256" key="2">
    <source>
        <dbReference type="ARBA" id="ARBA00022679"/>
    </source>
</evidence>
<keyword evidence="3 5" id="KW-0418">Kinase</keyword>
<dbReference type="GO" id="GO:0019698">
    <property type="term" value="P:D-galacturonate catabolic process"/>
    <property type="evidence" value="ECO:0007669"/>
    <property type="project" value="TreeGrafter"/>
</dbReference>
<evidence type="ECO:0000313" key="5">
    <source>
        <dbReference type="EMBL" id="MDF0601603.1"/>
    </source>
</evidence>
<evidence type="ECO:0000256" key="3">
    <source>
        <dbReference type="ARBA" id="ARBA00022777"/>
    </source>
</evidence>
<dbReference type="GO" id="GO:0042840">
    <property type="term" value="P:D-glucuronate catabolic process"/>
    <property type="evidence" value="ECO:0007669"/>
    <property type="project" value="TreeGrafter"/>
</dbReference>
<proteinExistence type="inferred from homology"/>
<organism evidence="5 6">
    <name type="scientific">Psychromarinibacter sediminicola</name>
    <dbReference type="NCBI Taxonomy" id="3033385"/>
    <lineage>
        <taxon>Bacteria</taxon>
        <taxon>Pseudomonadati</taxon>
        <taxon>Pseudomonadota</taxon>
        <taxon>Alphaproteobacteria</taxon>
        <taxon>Rhodobacterales</taxon>
        <taxon>Paracoccaceae</taxon>
        <taxon>Psychromarinibacter</taxon>
    </lineage>
</organism>
<evidence type="ECO:0000313" key="6">
    <source>
        <dbReference type="Proteomes" id="UP001220964"/>
    </source>
</evidence>
<dbReference type="PANTHER" id="PTHR43085:SF15">
    <property type="entry name" value="2-DEHYDRO-3-DEOXYGLUCONOKINASE"/>
    <property type="match status" value="1"/>
</dbReference>
<dbReference type="InterPro" id="IPR011611">
    <property type="entry name" value="PfkB_dom"/>
</dbReference>